<comment type="similarity">
    <text evidence="2">Belongs to the glycosyltransferase 2 family.</text>
</comment>
<organism evidence="6 7">
    <name type="scientific">Kitasatospora terrestris</name>
    <dbReference type="NCBI Taxonomy" id="258051"/>
    <lineage>
        <taxon>Bacteria</taxon>
        <taxon>Bacillati</taxon>
        <taxon>Actinomycetota</taxon>
        <taxon>Actinomycetes</taxon>
        <taxon>Kitasatosporales</taxon>
        <taxon>Streptomycetaceae</taxon>
        <taxon>Kitasatospora</taxon>
    </lineage>
</organism>
<evidence type="ECO:0000256" key="3">
    <source>
        <dbReference type="ARBA" id="ARBA00022676"/>
    </source>
</evidence>
<dbReference type="InterPro" id="IPR029044">
    <property type="entry name" value="Nucleotide-diphossugar_trans"/>
</dbReference>
<gene>
    <name evidence="6" type="ORF">GCM10023235_59610</name>
</gene>
<evidence type="ECO:0000313" key="7">
    <source>
        <dbReference type="Proteomes" id="UP001501752"/>
    </source>
</evidence>
<evidence type="ECO:0000256" key="4">
    <source>
        <dbReference type="ARBA" id="ARBA00022679"/>
    </source>
</evidence>
<accession>A0ABP9EHG8</accession>
<keyword evidence="7" id="KW-1185">Reference proteome</keyword>
<comment type="pathway">
    <text evidence="1">Cell wall biogenesis; cell wall polysaccharide biosynthesis.</text>
</comment>
<dbReference type="SUPFAM" id="SSF53448">
    <property type="entry name" value="Nucleotide-diphospho-sugar transferases"/>
    <property type="match status" value="1"/>
</dbReference>
<protein>
    <recommendedName>
        <fullName evidence="5">Glycosyltransferase 2-like domain-containing protein</fullName>
    </recommendedName>
</protein>
<comment type="caution">
    <text evidence="6">The sequence shown here is derived from an EMBL/GenBank/DDBJ whole genome shotgun (WGS) entry which is preliminary data.</text>
</comment>
<dbReference type="Proteomes" id="UP001501752">
    <property type="component" value="Unassembled WGS sequence"/>
</dbReference>
<evidence type="ECO:0000256" key="2">
    <source>
        <dbReference type="ARBA" id="ARBA00006739"/>
    </source>
</evidence>
<dbReference type="EMBL" id="BAABIS010000001">
    <property type="protein sequence ID" value="GAA4872640.1"/>
    <property type="molecule type" value="Genomic_DNA"/>
</dbReference>
<sequence>MEGSDRRAEAACPRFAVRDSLYTPVRVVELDLDEPDELRSPGGSGPADPEGRVLALVRLHGHPLGLVQATGTAGDPASLCRALVDAAYRELHVPAQSTAAPAARHSRVGRARVQAGTPLVSVVVATHNRPAMLRQCLDTLLRNPYPRYEVIVVDSAPDSGAAETLVRGRYADRVRYLREDLPGVARAHNRALAAARGEILAIADDDCLLDPDWVGAVAAGFADDRVGCVTGLILPAELETAAQAALHEHGNFEKGFASQAWSLDRPTRDPLFPFTAGQFGSGANMAFRTDVLRAIGGFDPVIGTGTLAFGGHDLLAFFQVITRGWTLVYQPDAIVWHRHRRTERDLYGQAYGYGAGLGAYLVAAVAREPAVLPAMLRRLPRGVRYALARSRRSGRVAGVGRTSPRTCSSRISRLELEGLLYGPVGYLRSALRSRTAAR</sequence>
<keyword evidence="3" id="KW-0328">Glycosyltransferase</keyword>
<dbReference type="RefSeq" id="WP_345699974.1">
    <property type="nucleotide sequence ID" value="NZ_BAABIS010000001.1"/>
</dbReference>
<proteinExistence type="inferred from homology"/>
<feature type="domain" description="Glycosyltransferase 2-like" evidence="5">
    <location>
        <begin position="121"/>
        <end position="295"/>
    </location>
</feature>
<dbReference type="Gene3D" id="3.90.550.10">
    <property type="entry name" value="Spore Coat Polysaccharide Biosynthesis Protein SpsA, Chain A"/>
    <property type="match status" value="1"/>
</dbReference>
<dbReference type="PANTHER" id="PTHR43179">
    <property type="entry name" value="RHAMNOSYLTRANSFERASE WBBL"/>
    <property type="match status" value="1"/>
</dbReference>
<name>A0ABP9EHG8_9ACTN</name>
<reference evidence="7" key="1">
    <citation type="journal article" date="2019" name="Int. J. Syst. Evol. Microbiol.">
        <title>The Global Catalogue of Microorganisms (GCM) 10K type strain sequencing project: providing services to taxonomists for standard genome sequencing and annotation.</title>
        <authorList>
            <consortium name="The Broad Institute Genomics Platform"/>
            <consortium name="The Broad Institute Genome Sequencing Center for Infectious Disease"/>
            <person name="Wu L."/>
            <person name="Ma J."/>
        </authorList>
    </citation>
    <scope>NUCLEOTIDE SEQUENCE [LARGE SCALE GENOMIC DNA]</scope>
    <source>
        <strain evidence="7">JCM 13006</strain>
    </source>
</reference>
<evidence type="ECO:0000259" key="5">
    <source>
        <dbReference type="Pfam" id="PF00535"/>
    </source>
</evidence>
<dbReference type="InterPro" id="IPR001173">
    <property type="entry name" value="Glyco_trans_2-like"/>
</dbReference>
<evidence type="ECO:0000256" key="1">
    <source>
        <dbReference type="ARBA" id="ARBA00004776"/>
    </source>
</evidence>
<evidence type="ECO:0000313" key="6">
    <source>
        <dbReference type="EMBL" id="GAA4872640.1"/>
    </source>
</evidence>
<keyword evidence="4" id="KW-0808">Transferase</keyword>
<dbReference type="PANTHER" id="PTHR43179:SF12">
    <property type="entry name" value="GALACTOFURANOSYLTRANSFERASE GLFT2"/>
    <property type="match status" value="1"/>
</dbReference>
<dbReference type="Pfam" id="PF00535">
    <property type="entry name" value="Glycos_transf_2"/>
    <property type="match status" value="1"/>
</dbReference>